<name>A0A2T4DUN4_9BACT</name>
<dbReference type="GO" id="GO:0000175">
    <property type="term" value="F:3'-5'-RNA exonuclease activity"/>
    <property type="evidence" value="ECO:0007669"/>
    <property type="project" value="TreeGrafter"/>
</dbReference>
<keyword evidence="3" id="KW-0255">Endonuclease</keyword>
<organism evidence="3 4">
    <name type="scientific">Marivirga lumbricoides</name>
    <dbReference type="NCBI Taxonomy" id="1046115"/>
    <lineage>
        <taxon>Bacteria</taxon>
        <taxon>Pseudomonadati</taxon>
        <taxon>Bacteroidota</taxon>
        <taxon>Cytophagia</taxon>
        <taxon>Cytophagales</taxon>
        <taxon>Marivirgaceae</taxon>
        <taxon>Marivirga</taxon>
    </lineage>
</organism>
<gene>
    <name evidence="3" type="ORF">C9994_02295</name>
</gene>
<keyword evidence="1" id="KW-0732">Signal</keyword>
<feature type="domain" description="Endonuclease/exonuclease/phosphatase" evidence="2">
    <location>
        <begin position="26"/>
        <end position="266"/>
    </location>
</feature>
<dbReference type="GO" id="GO:0004519">
    <property type="term" value="F:endonuclease activity"/>
    <property type="evidence" value="ECO:0007669"/>
    <property type="project" value="UniProtKB-KW"/>
</dbReference>
<feature type="signal peptide" evidence="1">
    <location>
        <begin position="1"/>
        <end position="19"/>
    </location>
</feature>
<evidence type="ECO:0000313" key="4">
    <source>
        <dbReference type="Proteomes" id="UP000240608"/>
    </source>
</evidence>
<keyword evidence="3" id="KW-0378">Hydrolase</keyword>
<dbReference type="Pfam" id="PF03372">
    <property type="entry name" value="Exo_endo_phos"/>
    <property type="match status" value="1"/>
</dbReference>
<evidence type="ECO:0000259" key="2">
    <source>
        <dbReference type="Pfam" id="PF03372"/>
    </source>
</evidence>
<dbReference type="Proteomes" id="UP000240608">
    <property type="component" value="Unassembled WGS sequence"/>
</dbReference>
<dbReference type="InterPro" id="IPR005135">
    <property type="entry name" value="Endo/exonuclease/phosphatase"/>
</dbReference>
<accession>A0A2T4DUN4</accession>
<feature type="chain" id="PRO_5015585636" evidence="1">
    <location>
        <begin position="20"/>
        <end position="274"/>
    </location>
</feature>
<keyword evidence="3" id="KW-0269">Exonuclease</keyword>
<dbReference type="InterPro" id="IPR050410">
    <property type="entry name" value="CCR4/nocturin_mRNA_transcr"/>
</dbReference>
<dbReference type="SUPFAM" id="SSF56219">
    <property type="entry name" value="DNase I-like"/>
    <property type="match status" value="1"/>
</dbReference>
<keyword evidence="3" id="KW-0540">Nuclease</keyword>
<evidence type="ECO:0000256" key="1">
    <source>
        <dbReference type="SAM" id="SignalP"/>
    </source>
</evidence>
<dbReference type="PANTHER" id="PTHR12121">
    <property type="entry name" value="CARBON CATABOLITE REPRESSOR PROTEIN 4"/>
    <property type="match status" value="1"/>
</dbReference>
<dbReference type="InterPro" id="IPR036691">
    <property type="entry name" value="Endo/exonu/phosph_ase_sf"/>
</dbReference>
<evidence type="ECO:0000313" key="3">
    <source>
        <dbReference type="EMBL" id="PTB97535.1"/>
    </source>
</evidence>
<protein>
    <submittedName>
        <fullName evidence="3">Endonuclease/exonuclease/phosphatase</fullName>
    </submittedName>
</protein>
<reference evidence="3 4" key="1">
    <citation type="submission" date="2018-03" db="EMBL/GenBank/DDBJ databases">
        <title>Cross-interface Injection: A General Nanoliter Liquid Handling Method Applied to Single Cells Genome Amplification Automated Nanoliter Liquid Handling Applied to Single Cell Multiple Displacement Amplification.</title>
        <authorList>
            <person name="Yun J."/>
            <person name="Xu P."/>
            <person name="Xu J."/>
            <person name="Dai X."/>
            <person name="Wang Y."/>
            <person name="Zheng X."/>
            <person name="Cao C."/>
            <person name="Yi Q."/>
            <person name="Zhu Y."/>
            <person name="Wang L."/>
            <person name="Dong Z."/>
            <person name="Huang Y."/>
            <person name="Huang L."/>
            <person name="Du W."/>
        </authorList>
    </citation>
    <scope>NUCLEOTIDE SEQUENCE [LARGE SCALE GENOMIC DNA]</scope>
    <source>
        <strain evidence="3 4">Z-D1-2</strain>
    </source>
</reference>
<dbReference type="Gene3D" id="3.60.10.10">
    <property type="entry name" value="Endonuclease/exonuclease/phosphatase"/>
    <property type="match status" value="1"/>
</dbReference>
<dbReference type="PANTHER" id="PTHR12121:SF36">
    <property type="entry name" value="ENDONUCLEASE_EXONUCLEASE_PHOSPHATASE DOMAIN-CONTAINING PROTEIN"/>
    <property type="match status" value="1"/>
</dbReference>
<comment type="caution">
    <text evidence="3">The sequence shown here is derived from an EMBL/GenBank/DDBJ whole genome shotgun (WGS) entry which is preliminary data.</text>
</comment>
<proteinExistence type="predicted"/>
<dbReference type="AlphaFoldDB" id="A0A2T4DUN4"/>
<dbReference type="EMBL" id="PYVU01000011">
    <property type="protein sequence ID" value="PTB97535.1"/>
    <property type="molecule type" value="Genomic_DNA"/>
</dbReference>
<dbReference type="CDD" id="cd09083">
    <property type="entry name" value="EEP-1"/>
    <property type="match status" value="1"/>
</dbReference>
<sequence length="274" mass="31336">MYKIFIAFLFSLISLQSIAQSDLKVCTFNIRFTNPGDGIHQWENRKEHVVNFIKAEAIDIIGMQEVLHSQITYLNENLPNYTQVGVGREDGKQKGEYVPIYFNKEKFELLDSGNFWLSTTPEKPSVGWDAALPRIVTFVVLKNIKTNEKIHVLNAHYDHVGKKARENSSKLLSERLLGNYPNDQLILLGDFNLEPTEEAIQLIPAAGLKDSYLNSEITFGSEGTFNGFEVGKKHTPRIDYIFYKNLIPKVYKVNSSVIDQTYLSDHFPVIVEFR</sequence>